<feature type="non-terminal residue" evidence="1">
    <location>
        <position position="1"/>
    </location>
</feature>
<evidence type="ECO:0000313" key="1">
    <source>
        <dbReference type="EMBL" id="RDX80931.1"/>
    </source>
</evidence>
<keyword evidence="2" id="KW-1185">Reference proteome</keyword>
<dbReference type="Proteomes" id="UP000257109">
    <property type="component" value="Unassembled WGS sequence"/>
</dbReference>
<comment type="caution">
    <text evidence="1">The sequence shown here is derived from an EMBL/GenBank/DDBJ whole genome shotgun (WGS) entry which is preliminary data.</text>
</comment>
<gene>
    <name evidence="1" type="ORF">CR513_38438</name>
</gene>
<sequence length="81" mass="9614">CLELFEVENGHCQFVFSRIYYLIFGNPNYHSGETQLSCGFGDKGFMTILRNDRLKYQKDKGFMTILRNDRLKYQKKIKLHG</sequence>
<name>A0A371FRM7_MUCPR</name>
<accession>A0A371FRM7</accession>
<evidence type="ECO:0000313" key="2">
    <source>
        <dbReference type="Proteomes" id="UP000257109"/>
    </source>
</evidence>
<reference evidence="1" key="1">
    <citation type="submission" date="2018-05" db="EMBL/GenBank/DDBJ databases">
        <title>Draft genome of Mucuna pruriens seed.</title>
        <authorList>
            <person name="Nnadi N.E."/>
            <person name="Vos R."/>
            <person name="Hasami M.H."/>
            <person name="Devisetty U.K."/>
            <person name="Aguiy J.C."/>
        </authorList>
    </citation>
    <scope>NUCLEOTIDE SEQUENCE [LARGE SCALE GENOMIC DNA]</scope>
    <source>
        <strain evidence="1">JCA_2017</strain>
    </source>
</reference>
<dbReference type="AlphaFoldDB" id="A0A371FRM7"/>
<dbReference type="EMBL" id="QJKJ01008062">
    <property type="protein sequence ID" value="RDX80931.1"/>
    <property type="molecule type" value="Genomic_DNA"/>
</dbReference>
<organism evidence="1 2">
    <name type="scientific">Mucuna pruriens</name>
    <name type="common">Velvet bean</name>
    <name type="synonym">Dolichos pruriens</name>
    <dbReference type="NCBI Taxonomy" id="157652"/>
    <lineage>
        <taxon>Eukaryota</taxon>
        <taxon>Viridiplantae</taxon>
        <taxon>Streptophyta</taxon>
        <taxon>Embryophyta</taxon>
        <taxon>Tracheophyta</taxon>
        <taxon>Spermatophyta</taxon>
        <taxon>Magnoliopsida</taxon>
        <taxon>eudicotyledons</taxon>
        <taxon>Gunneridae</taxon>
        <taxon>Pentapetalae</taxon>
        <taxon>rosids</taxon>
        <taxon>fabids</taxon>
        <taxon>Fabales</taxon>
        <taxon>Fabaceae</taxon>
        <taxon>Papilionoideae</taxon>
        <taxon>50 kb inversion clade</taxon>
        <taxon>NPAAA clade</taxon>
        <taxon>indigoferoid/millettioid clade</taxon>
        <taxon>Phaseoleae</taxon>
        <taxon>Mucuna</taxon>
    </lineage>
</organism>
<protein>
    <submittedName>
        <fullName evidence="1">Uncharacterized protein</fullName>
    </submittedName>
</protein>
<proteinExistence type="predicted"/>